<dbReference type="RefSeq" id="XP_013755358.1">
    <property type="nucleotide sequence ID" value="XM_013899904.1"/>
</dbReference>
<dbReference type="CDD" id="cd00041">
    <property type="entry name" value="CUB"/>
    <property type="match status" value="1"/>
</dbReference>
<protein>
    <recommendedName>
        <fullName evidence="10">Guanylate cyclase domain-containing protein</fullName>
    </recommendedName>
</protein>
<evidence type="ECO:0000313" key="9">
    <source>
        <dbReference type="Proteomes" id="UP000054408"/>
    </source>
</evidence>
<dbReference type="Pfam" id="PF00211">
    <property type="entry name" value="Guanylate_cyc"/>
    <property type="match status" value="1"/>
</dbReference>
<keyword evidence="2" id="KW-0677">Repeat</keyword>
<keyword evidence="9" id="KW-1185">Reference proteome</keyword>
<dbReference type="EMBL" id="GL349473">
    <property type="protein sequence ID" value="KNC52568.1"/>
    <property type="molecule type" value="Genomic_DNA"/>
</dbReference>
<feature type="region of interest" description="Disordered" evidence="4">
    <location>
        <begin position="1362"/>
        <end position="1416"/>
    </location>
</feature>
<feature type="compositionally biased region" description="Basic residues" evidence="4">
    <location>
        <begin position="1215"/>
        <end position="1229"/>
    </location>
</feature>
<feature type="compositionally biased region" description="Low complexity" evidence="4">
    <location>
        <begin position="1230"/>
        <end position="1246"/>
    </location>
</feature>
<feature type="region of interest" description="Disordered" evidence="4">
    <location>
        <begin position="1203"/>
        <end position="1328"/>
    </location>
</feature>
<dbReference type="GO" id="GO:0009190">
    <property type="term" value="P:cyclic nucleotide biosynthetic process"/>
    <property type="evidence" value="ECO:0007669"/>
    <property type="project" value="InterPro"/>
</dbReference>
<dbReference type="SMART" id="SM00042">
    <property type="entry name" value="CUB"/>
    <property type="match status" value="1"/>
</dbReference>
<feature type="compositionally biased region" description="Basic and acidic residues" evidence="4">
    <location>
        <begin position="1122"/>
        <end position="1132"/>
    </location>
</feature>
<feature type="compositionally biased region" description="Polar residues" evidence="4">
    <location>
        <begin position="1391"/>
        <end position="1402"/>
    </location>
</feature>
<feature type="transmembrane region" description="Helical" evidence="5">
    <location>
        <begin position="836"/>
        <end position="857"/>
    </location>
</feature>
<accession>A0A0L0DMG6</accession>
<dbReference type="Pfam" id="PF13385">
    <property type="entry name" value="Laminin_G_3"/>
    <property type="match status" value="1"/>
</dbReference>
<feature type="compositionally biased region" description="Polar residues" evidence="4">
    <location>
        <begin position="1362"/>
        <end position="1374"/>
    </location>
</feature>
<dbReference type="Gene3D" id="3.30.70.1230">
    <property type="entry name" value="Nucleotide cyclase"/>
    <property type="match status" value="1"/>
</dbReference>
<dbReference type="SMART" id="SM00044">
    <property type="entry name" value="CYCc"/>
    <property type="match status" value="1"/>
</dbReference>
<dbReference type="Gene3D" id="2.60.120.290">
    <property type="entry name" value="Spermadhesin, CUB domain"/>
    <property type="match status" value="1"/>
</dbReference>
<dbReference type="InterPro" id="IPR000859">
    <property type="entry name" value="CUB_dom"/>
</dbReference>
<dbReference type="GeneID" id="25566897"/>
<dbReference type="InterPro" id="IPR029787">
    <property type="entry name" value="Nucleotide_cyclase"/>
</dbReference>
<evidence type="ECO:0000256" key="3">
    <source>
        <dbReference type="ARBA" id="ARBA00023157"/>
    </source>
</evidence>
<dbReference type="SUPFAM" id="SSF49854">
    <property type="entry name" value="Spermadhesin, CUB domain"/>
    <property type="match status" value="1"/>
</dbReference>
<feature type="compositionally biased region" description="Low complexity" evidence="4">
    <location>
        <begin position="1379"/>
        <end position="1390"/>
    </location>
</feature>
<dbReference type="PROSITE" id="PS01180">
    <property type="entry name" value="CUB"/>
    <property type="match status" value="1"/>
</dbReference>
<dbReference type="InterPro" id="IPR050697">
    <property type="entry name" value="Adenylyl/Guanylyl_Cyclase_3/4"/>
</dbReference>
<dbReference type="InterPro" id="IPR001054">
    <property type="entry name" value="A/G_cyclase"/>
</dbReference>
<evidence type="ECO:0000259" key="6">
    <source>
        <dbReference type="PROSITE" id="PS01180"/>
    </source>
</evidence>
<feature type="domain" description="CUB" evidence="6">
    <location>
        <begin position="36"/>
        <end position="154"/>
    </location>
</feature>
<feature type="region of interest" description="Disordered" evidence="4">
    <location>
        <begin position="1116"/>
        <end position="1145"/>
    </location>
</feature>
<dbReference type="eggNOG" id="KOG0618">
    <property type="taxonomic scope" value="Eukaryota"/>
</dbReference>
<feature type="domain" description="Guanylate cyclase" evidence="7">
    <location>
        <begin position="884"/>
        <end position="1015"/>
    </location>
</feature>
<keyword evidence="1" id="KW-0732">Signal</keyword>
<name>A0A0L0DMG6_THETB</name>
<dbReference type="SUPFAM" id="SSF49899">
    <property type="entry name" value="Concanavalin A-like lectins/glucanases"/>
    <property type="match status" value="1"/>
</dbReference>
<dbReference type="GO" id="GO:0035556">
    <property type="term" value="P:intracellular signal transduction"/>
    <property type="evidence" value="ECO:0007669"/>
    <property type="project" value="InterPro"/>
</dbReference>
<feature type="compositionally biased region" description="Polar residues" evidence="4">
    <location>
        <begin position="1274"/>
        <end position="1286"/>
    </location>
</feature>
<dbReference type="Gene3D" id="2.60.120.200">
    <property type="match status" value="1"/>
</dbReference>
<organism evidence="8 9">
    <name type="scientific">Thecamonas trahens ATCC 50062</name>
    <dbReference type="NCBI Taxonomy" id="461836"/>
    <lineage>
        <taxon>Eukaryota</taxon>
        <taxon>Apusozoa</taxon>
        <taxon>Apusomonadida</taxon>
        <taxon>Apusomonadidae</taxon>
        <taxon>Thecamonas</taxon>
    </lineage>
</organism>
<gene>
    <name evidence="8" type="ORF">AMSG_08135</name>
</gene>
<dbReference type="InterPro" id="IPR035914">
    <property type="entry name" value="Sperma_CUB_dom_sf"/>
</dbReference>
<proteinExistence type="predicted"/>
<dbReference type="NCBIfam" id="TIGR02232">
    <property type="entry name" value="myxo_disulf_rpt"/>
    <property type="match status" value="1"/>
</dbReference>
<evidence type="ECO:0000256" key="2">
    <source>
        <dbReference type="ARBA" id="ARBA00022737"/>
    </source>
</evidence>
<evidence type="ECO:0000259" key="7">
    <source>
        <dbReference type="PROSITE" id="PS50125"/>
    </source>
</evidence>
<dbReference type="Proteomes" id="UP000054408">
    <property type="component" value="Unassembled WGS sequence"/>
</dbReference>
<dbReference type="InterPro" id="IPR011936">
    <property type="entry name" value="Myxo_disulph_rpt"/>
</dbReference>
<evidence type="ECO:0008006" key="10">
    <source>
        <dbReference type="Google" id="ProtNLM"/>
    </source>
</evidence>
<evidence type="ECO:0000256" key="5">
    <source>
        <dbReference type="SAM" id="Phobius"/>
    </source>
</evidence>
<keyword evidence="3" id="KW-1015">Disulfide bond</keyword>
<dbReference type="PROSITE" id="PS50125">
    <property type="entry name" value="GUANYLATE_CYCLASE_2"/>
    <property type="match status" value="1"/>
</dbReference>
<keyword evidence="5" id="KW-0812">Transmembrane</keyword>
<feature type="transmembrane region" description="Helical" evidence="5">
    <location>
        <begin position="12"/>
        <end position="35"/>
    </location>
</feature>
<dbReference type="PANTHER" id="PTHR43081">
    <property type="entry name" value="ADENYLATE CYCLASE, TERMINAL-DIFFERENTIATION SPECIFIC-RELATED"/>
    <property type="match status" value="1"/>
</dbReference>
<reference evidence="8 9" key="1">
    <citation type="submission" date="2010-05" db="EMBL/GenBank/DDBJ databases">
        <title>The Genome Sequence of Thecamonas trahens ATCC 50062.</title>
        <authorList>
            <consortium name="The Broad Institute Genome Sequencing Platform"/>
            <person name="Russ C."/>
            <person name="Cuomo C."/>
            <person name="Shea T."/>
            <person name="Young S.K."/>
            <person name="Zeng Q."/>
            <person name="Koehrsen M."/>
            <person name="Haas B."/>
            <person name="Borodovsky M."/>
            <person name="Guigo R."/>
            <person name="Alvarado L."/>
            <person name="Berlin A."/>
            <person name="Bochicchio J."/>
            <person name="Borenstein D."/>
            <person name="Chapman S."/>
            <person name="Chen Z."/>
            <person name="Freedman E."/>
            <person name="Gellesch M."/>
            <person name="Goldberg J."/>
            <person name="Griggs A."/>
            <person name="Gujja S."/>
            <person name="Heilman E."/>
            <person name="Heiman D."/>
            <person name="Hepburn T."/>
            <person name="Howarth C."/>
            <person name="Jen D."/>
            <person name="Larson L."/>
            <person name="Mehta T."/>
            <person name="Park D."/>
            <person name="Pearson M."/>
            <person name="Roberts A."/>
            <person name="Saif S."/>
            <person name="Shenoy N."/>
            <person name="Sisk P."/>
            <person name="Stolte C."/>
            <person name="Sykes S."/>
            <person name="Thomson T."/>
            <person name="Walk T."/>
            <person name="White J."/>
            <person name="Yandava C."/>
            <person name="Burger G."/>
            <person name="Gray M.W."/>
            <person name="Holland P.W.H."/>
            <person name="King N."/>
            <person name="Lang F.B.F."/>
            <person name="Roger A.J."/>
            <person name="Ruiz-Trillo I."/>
            <person name="Lander E."/>
            <person name="Nusbaum C."/>
        </authorList>
    </citation>
    <scope>NUCLEOTIDE SEQUENCE [LARGE SCALE GENOMIC DNA]</scope>
    <source>
        <strain evidence="8 9">ATCC 50062</strain>
    </source>
</reference>
<keyword evidence="5" id="KW-0472">Membrane</keyword>
<evidence type="ECO:0000313" key="8">
    <source>
        <dbReference type="EMBL" id="KNC52568.1"/>
    </source>
</evidence>
<dbReference type="CDD" id="cd07302">
    <property type="entry name" value="CHD"/>
    <property type="match status" value="1"/>
</dbReference>
<dbReference type="InterPro" id="IPR013320">
    <property type="entry name" value="ConA-like_dom_sf"/>
</dbReference>
<feature type="compositionally biased region" description="Low complexity" evidence="4">
    <location>
        <begin position="1403"/>
        <end position="1416"/>
    </location>
</feature>
<dbReference type="PANTHER" id="PTHR43081:SF1">
    <property type="entry name" value="ADENYLATE CYCLASE, TERMINAL-DIFFERENTIATION SPECIFIC"/>
    <property type="match status" value="1"/>
</dbReference>
<dbReference type="STRING" id="461836.A0A0L0DMG6"/>
<keyword evidence="5" id="KW-1133">Transmembrane helix</keyword>
<evidence type="ECO:0000256" key="1">
    <source>
        <dbReference type="ARBA" id="ARBA00022729"/>
    </source>
</evidence>
<dbReference type="SUPFAM" id="SSF55073">
    <property type="entry name" value="Nucleotide cyclase"/>
    <property type="match status" value="1"/>
</dbReference>
<evidence type="ECO:0000256" key="4">
    <source>
        <dbReference type="SAM" id="MobiDB-lite"/>
    </source>
</evidence>
<feature type="compositionally biased region" description="Basic residues" evidence="4">
    <location>
        <begin position="1304"/>
        <end position="1321"/>
    </location>
</feature>
<sequence>MQPCRRVRRLRLLYLYLSLVVLAMTYVVSPVAGVACTNELHTSANGQVSGTVTHTGGYDNNQVCTYTFDYLHGGVELTWTAFDLESGFDYIRIWGGDTTADPASPSAVLLVTMTDGAESYVGQTMFFDYPQLVVEFDSDDATTGDGFAFTWVRSLSTGASPVTPPPPLATPHCVYAPTGTPSLEISGDKSVEMWVHELDLSYWWSYFDFRTATDQIRVRLVPDAAPDGQSSGALADRALSFSTDISGRIVYEGDPPDGTILTGVDIHLAGTYDDSADMWKIYIDGVQVSAYIAESSPLFGIEASSADAPAGLRFFTSPTGRTWDVRVWDYELSATEIALRRFSTLTGCESGLVGLFRLDGVSDPSNQAQLGCGGSPGAGICKQGYRTPAVTHTTVVHPVTCADGYVEGAEACDDGNTDAGDGCSPTCTLEPGWSCSGLAPSLEPGYACLTPGAPCTTCAHPNGMDCAGTCDGNAILDTCNVCSGGVTSRPPNADRDDCGVCFGENAAKDDCGVCFGANVHKDDCSVCFGTNTTCAGCDGIPNSGLVRDVCGVCDGDGSTCLGCDGIPIPSGGAHFDACGDCGGNATVCYVGCDGVYGSGIHYDCHGVCGGNATVDNCGMCAGGNVSTPLPYNYHLDSCGVCFGQDLTCTTCASGILDACGVCDGDNSTCVGCDGIRVSDGGALFDLCGVCGGDGTSCIMGCDGVLGSSAIYDCVGVCAGSAALDDCNSCTGGTSLIPTANFSRTTVGCASAAMSIATLAASALAATPIDDCGVCFGSNLAKDDCAVCYGNNSACVGCDGIPNSGLVLDPCGECVSPEAQCLGGRAASQASRLTPTLGMAMGGSFMVLCLVLLAALILTYRRRKRASVIAYQATLARKAPQGAVFIMSTDIQDSTMLWETCPEEMIYVLDTHNAIMRGAIENNAGYEFKTEGDAFFAAFATVADALRCCTAAQERLYAATWPDWLLNALPDSDAKLWNGPRVRIGIHYGNVSSTFDARAGRTQYFGGMVNLATLVSDLGFGGQITVSRPVIDALASACAADQATALGSSLSIQVTPLAHVTFDAVAGTVEVWEVLPMALGGRAQEFGMERIERIATTARPVPPEVLEGVLPAVIERGPLMTERGSKTDRDEPSGRGLSASARESSPDLLTKLTLEAAARSDAAPVRTGLSTRTMARREVTTASRSKIVQTAGSAFADTVLGTSSRKARVASLSTHTTRRRNSIRRMRRSPSFRAPSLRSPSLSPSHSVDMLSSSIESASRASTTTRPPPRAGTPMTASLSALTTDLQSAHSSPRRRSCAAAPAPRSRRKLVAHLHARSRSRSAKQTLRRNMTVSDIASASRASHAQSLPVVVEELSLDDSDAVSSTLGNGATSNLECRCSDSSSPSDSSPSTQRPIATQSLFTLSLRPNSNNRSSHG</sequence>
<dbReference type="OrthoDB" id="414391at2759"/>